<gene>
    <name evidence="2" type="ORF">LARV_03346</name>
</gene>
<feature type="domain" description="YvlB/LiaX N-terminal" evidence="1">
    <location>
        <begin position="5"/>
        <end position="34"/>
    </location>
</feature>
<dbReference type="AlphaFoldDB" id="A0A0S7BLK6"/>
<organism evidence="2">
    <name type="scientific">Longilinea arvoryzae</name>
    <dbReference type="NCBI Taxonomy" id="360412"/>
    <lineage>
        <taxon>Bacteria</taxon>
        <taxon>Bacillati</taxon>
        <taxon>Chloroflexota</taxon>
        <taxon>Anaerolineae</taxon>
        <taxon>Anaerolineales</taxon>
        <taxon>Anaerolineaceae</taxon>
        <taxon>Longilinea</taxon>
    </lineage>
</organism>
<accession>A0A0S7BLK6</accession>
<evidence type="ECO:0000259" key="1">
    <source>
        <dbReference type="Pfam" id="PF22746"/>
    </source>
</evidence>
<dbReference type="OrthoDB" id="164380at2"/>
<keyword evidence="3" id="KW-1185">Reference proteome</keyword>
<dbReference type="Proteomes" id="UP000055060">
    <property type="component" value="Unassembled WGS sequence"/>
</dbReference>
<dbReference type="EMBL" id="DF967972">
    <property type="protein sequence ID" value="GAP15555.1"/>
    <property type="molecule type" value="Genomic_DNA"/>
</dbReference>
<name>A0A0S7BLK6_9CHLR</name>
<protein>
    <recommendedName>
        <fullName evidence="1">YvlB/LiaX N-terminal domain-containing protein</fullName>
    </recommendedName>
</protein>
<evidence type="ECO:0000313" key="2">
    <source>
        <dbReference type="EMBL" id="GAP15555.1"/>
    </source>
</evidence>
<proteinExistence type="predicted"/>
<evidence type="ECO:0000313" key="3">
    <source>
        <dbReference type="Proteomes" id="UP000055060"/>
    </source>
</evidence>
<dbReference type="STRING" id="360412.LARV_03346"/>
<dbReference type="Pfam" id="PF22746">
    <property type="entry name" value="SHOCT-like_DUF2089-C"/>
    <property type="match status" value="1"/>
</dbReference>
<sequence length="130" mass="14208">MVQTEERLRVLKMLQEGKISATEAAQILEALEEIPSPSAPKTPASASIPSRPGKWFRVQVTDTNTGKTRVNVRLPLNMVSAGVKMGMKFSPEVEGLDVNELMAFINSGEVGQIVDVTDIEDGEHVEVFIE</sequence>
<reference evidence="2" key="1">
    <citation type="submission" date="2015-07" db="EMBL/GenBank/DDBJ databases">
        <title>Draft Genome Sequences of Anaerolinea thermolimosa IMO-1, Bellilinea caldifistulae GOMI-1, Leptolinea tardivitalis YMTK-2, Levilinea saccharolytica KIBI-1,Longilinea arvoryzae KOME-1, Previously Described as Members of the Anaerolineaceae (Chloroflexi).</title>
        <authorList>
            <person name="Sekiguchi Y."/>
            <person name="Ohashi A."/>
            <person name="Matsuura N."/>
            <person name="Tourlousse M.D."/>
        </authorList>
    </citation>
    <scope>NUCLEOTIDE SEQUENCE [LARGE SCALE GENOMIC DNA]</scope>
    <source>
        <strain evidence="2">KOME-1</strain>
    </source>
</reference>
<dbReference type="InterPro" id="IPR053959">
    <property type="entry name" value="YvlB/LiaX_N"/>
</dbReference>
<dbReference type="RefSeq" id="WP_075074727.1">
    <property type="nucleotide sequence ID" value="NZ_DF967972.1"/>
</dbReference>